<keyword evidence="9" id="KW-0289">Folate biosynthesis</keyword>
<dbReference type="AlphaFoldDB" id="A0A5C5GGB7"/>
<evidence type="ECO:0000313" key="14">
    <source>
        <dbReference type="EMBL" id="TNY33600.1"/>
    </source>
</evidence>
<evidence type="ECO:0000313" key="15">
    <source>
        <dbReference type="Proteomes" id="UP000314011"/>
    </source>
</evidence>
<gene>
    <name evidence="14" type="primary">folK</name>
    <name evidence="14" type="ORF">FHY64_10090</name>
</gene>
<evidence type="ECO:0000256" key="10">
    <source>
        <dbReference type="ARBA" id="ARBA00029409"/>
    </source>
</evidence>
<dbReference type="EMBL" id="VFFF01000001">
    <property type="protein sequence ID" value="TNY33600.1"/>
    <property type="molecule type" value="Genomic_DNA"/>
</dbReference>
<evidence type="ECO:0000256" key="8">
    <source>
        <dbReference type="ARBA" id="ARBA00022840"/>
    </source>
</evidence>
<protein>
    <recommendedName>
        <fullName evidence="4">2-amino-4-hydroxy-6-hydroxymethyldihydropteridine pyrophosphokinase</fullName>
        <ecNumber evidence="3">2.7.6.3</ecNumber>
    </recommendedName>
    <alternativeName>
        <fullName evidence="11">6-hydroxymethyl-7,8-dihydropterin pyrophosphokinase</fullName>
    </alternativeName>
    <alternativeName>
        <fullName evidence="12">7,8-dihydro-6-hydroxymethylpterin-pyrophosphokinase</fullName>
    </alternativeName>
</protein>
<comment type="caution">
    <text evidence="14">The sequence shown here is derived from an EMBL/GenBank/DDBJ whole genome shotgun (WGS) entry which is preliminary data.</text>
</comment>
<evidence type="ECO:0000256" key="7">
    <source>
        <dbReference type="ARBA" id="ARBA00022777"/>
    </source>
</evidence>
<comment type="similarity">
    <text evidence="2">Belongs to the HPPK family.</text>
</comment>
<evidence type="ECO:0000256" key="6">
    <source>
        <dbReference type="ARBA" id="ARBA00022741"/>
    </source>
</evidence>
<evidence type="ECO:0000259" key="13">
    <source>
        <dbReference type="Pfam" id="PF01288"/>
    </source>
</evidence>
<dbReference type="Proteomes" id="UP000314011">
    <property type="component" value="Unassembled WGS sequence"/>
</dbReference>
<evidence type="ECO:0000256" key="5">
    <source>
        <dbReference type="ARBA" id="ARBA00022679"/>
    </source>
</evidence>
<dbReference type="Pfam" id="PF01288">
    <property type="entry name" value="HPPK"/>
    <property type="match status" value="1"/>
</dbReference>
<comment type="pathway">
    <text evidence="1">Cofactor biosynthesis; tetrahydrofolate biosynthesis; 2-amino-4-hydroxy-6-hydroxymethyl-7,8-dihydropteridine diphosphate from 7,8-dihydroneopterin triphosphate: step 4/4.</text>
</comment>
<dbReference type="GO" id="GO:0046654">
    <property type="term" value="P:tetrahydrofolate biosynthetic process"/>
    <property type="evidence" value="ECO:0007669"/>
    <property type="project" value="UniProtKB-UniPathway"/>
</dbReference>
<comment type="function">
    <text evidence="10">Catalyzes the transfer of pyrophosphate from adenosine triphosphate (ATP) to 6-hydroxymethyl-7,8-dihydropterin, an enzymatic step in folate biosynthesis pathway.</text>
</comment>
<dbReference type="PANTHER" id="PTHR43071:SF1">
    <property type="entry name" value="2-AMINO-4-HYDROXY-6-HYDROXYMETHYLDIHYDROPTERIDINE PYROPHOSPHOKINASE"/>
    <property type="match status" value="1"/>
</dbReference>
<keyword evidence="5 14" id="KW-0808">Transferase</keyword>
<keyword evidence="7 14" id="KW-0418">Kinase</keyword>
<evidence type="ECO:0000256" key="4">
    <source>
        <dbReference type="ARBA" id="ARBA00016218"/>
    </source>
</evidence>
<evidence type="ECO:0000256" key="3">
    <source>
        <dbReference type="ARBA" id="ARBA00013253"/>
    </source>
</evidence>
<dbReference type="PANTHER" id="PTHR43071">
    <property type="entry name" value="2-AMINO-4-HYDROXY-6-HYDROXYMETHYLDIHYDROPTERIDINE PYROPHOSPHOKINASE"/>
    <property type="match status" value="1"/>
</dbReference>
<keyword evidence="6" id="KW-0547">Nucleotide-binding</keyword>
<dbReference type="GO" id="GO:0016301">
    <property type="term" value="F:kinase activity"/>
    <property type="evidence" value="ECO:0007669"/>
    <property type="project" value="UniProtKB-KW"/>
</dbReference>
<dbReference type="Gene3D" id="3.30.70.560">
    <property type="entry name" value="7,8-Dihydro-6-hydroxymethylpterin-pyrophosphokinase HPPK"/>
    <property type="match status" value="1"/>
</dbReference>
<name>A0A5C5GGB7_9RHOB</name>
<accession>A0A5C5GGB7</accession>
<evidence type="ECO:0000256" key="1">
    <source>
        <dbReference type="ARBA" id="ARBA00005051"/>
    </source>
</evidence>
<feature type="domain" description="7,8-dihydro-6-hydroxymethylpterin-pyrophosphokinase" evidence="13">
    <location>
        <begin position="11"/>
        <end position="161"/>
    </location>
</feature>
<evidence type="ECO:0000256" key="9">
    <source>
        <dbReference type="ARBA" id="ARBA00022909"/>
    </source>
</evidence>
<dbReference type="NCBIfam" id="TIGR01498">
    <property type="entry name" value="folK"/>
    <property type="match status" value="1"/>
</dbReference>
<dbReference type="RefSeq" id="WP_140194288.1">
    <property type="nucleotide sequence ID" value="NZ_CP065915.1"/>
</dbReference>
<reference evidence="14 15" key="1">
    <citation type="submission" date="2019-06" db="EMBL/GenBank/DDBJ databases">
        <title>Genome of new Rhodobacteraceae sp. SM1903.</title>
        <authorList>
            <person name="Ren X."/>
        </authorList>
    </citation>
    <scope>NUCLEOTIDE SEQUENCE [LARGE SCALE GENOMIC DNA]</scope>
    <source>
        <strain evidence="14 15">SM1903</strain>
    </source>
</reference>
<proteinExistence type="inferred from homology"/>
<organism evidence="14 15">
    <name type="scientific">Pelagovum pacificum</name>
    <dbReference type="NCBI Taxonomy" id="2588711"/>
    <lineage>
        <taxon>Bacteria</taxon>
        <taxon>Pseudomonadati</taxon>
        <taxon>Pseudomonadota</taxon>
        <taxon>Alphaproteobacteria</taxon>
        <taxon>Rhodobacterales</taxon>
        <taxon>Paracoccaceae</taxon>
        <taxon>Pelagovum</taxon>
    </lineage>
</organism>
<evidence type="ECO:0000256" key="12">
    <source>
        <dbReference type="ARBA" id="ARBA00033413"/>
    </source>
</evidence>
<sequence length="192" mass="20824">MADGTIRTALIAAGSNATSEGRVSRDLVTEAFRSIELIAIGAVELSRLYQTPAFPAGSGPDFVNAACAIRTHSGPEELLAALHAIETEAGRTRQVRWGQRTLDLDLIAMDGLVLPDAEKLKGWINLPLELQLKSAPEELLLPHPRLQDRSFVLVPLADVAPDWRHPILGRTVSEMLAARPSGERDEVIVLDP</sequence>
<evidence type="ECO:0000256" key="11">
    <source>
        <dbReference type="ARBA" id="ARBA00029766"/>
    </source>
</evidence>
<dbReference type="EC" id="2.7.6.3" evidence="3"/>
<dbReference type="SUPFAM" id="SSF55083">
    <property type="entry name" value="6-hydroxymethyl-7,8-dihydropterin pyrophosphokinase, HPPK"/>
    <property type="match status" value="1"/>
</dbReference>
<keyword evidence="15" id="KW-1185">Reference proteome</keyword>
<dbReference type="InterPro" id="IPR035907">
    <property type="entry name" value="Hppk_sf"/>
</dbReference>
<dbReference type="UniPathway" id="UPA00077">
    <property type="reaction ID" value="UER00155"/>
</dbReference>
<dbReference type="GO" id="GO:0005524">
    <property type="term" value="F:ATP binding"/>
    <property type="evidence" value="ECO:0007669"/>
    <property type="project" value="UniProtKB-KW"/>
</dbReference>
<dbReference type="OrthoDB" id="9808041at2"/>
<keyword evidence="8" id="KW-0067">ATP-binding</keyword>
<evidence type="ECO:0000256" key="2">
    <source>
        <dbReference type="ARBA" id="ARBA00005810"/>
    </source>
</evidence>
<dbReference type="InterPro" id="IPR000550">
    <property type="entry name" value="Hppk"/>
</dbReference>
<dbReference type="GO" id="GO:0003848">
    <property type="term" value="F:2-amino-4-hydroxy-6-hydroxymethyldihydropteridine diphosphokinase activity"/>
    <property type="evidence" value="ECO:0007669"/>
    <property type="project" value="UniProtKB-EC"/>
</dbReference>
<dbReference type="GO" id="GO:0046656">
    <property type="term" value="P:folic acid biosynthetic process"/>
    <property type="evidence" value="ECO:0007669"/>
    <property type="project" value="UniProtKB-KW"/>
</dbReference>
<dbReference type="CDD" id="cd00483">
    <property type="entry name" value="HPPK"/>
    <property type="match status" value="1"/>
</dbReference>